<feature type="non-terminal residue" evidence="2">
    <location>
        <position position="1"/>
    </location>
</feature>
<evidence type="ECO:0000313" key="2">
    <source>
        <dbReference type="EMBL" id="QRD00029.1"/>
    </source>
</evidence>
<accession>A0A7U2F780</accession>
<evidence type="ECO:0000256" key="1">
    <source>
        <dbReference type="SAM" id="MobiDB-lite"/>
    </source>
</evidence>
<protein>
    <submittedName>
        <fullName evidence="2">Uncharacterized protein</fullName>
    </submittedName>
</protein>
<organism evidence="2 3">
    <name type="scientific">Phaeosphaeria nodorum (strain SN15 / ATCC MYA-4574 / FGSC 10173)</name>
    <name type="common">Glume blotch fungus</name>
    <name type="synonym">Parastagonospora nodorum</name>
    <dbReference type="NCBI Taxonomy" id="321614"/>
    <lineage>
        <taxon>Eukaryota</taxon>
        <taxon>Fungi</taxon>
        <taxon>Dikarya</taxon>
        <taxon>Ascomycota</taxon>
        <taxon>Pezizomycotina</taxon>
        <taxon>Dothideomycetes</taxon>
        <taxon>Pleosporomycetidae</taxon>
        <taxon>Pleosporales</taxon>
        <taxon>Pleosporineae</taxon>
        <taxon>Phaeosphaeriaceae</taxon>
        <taxon>Parastagonospora</taxon>
    </lineage>
</organism>
<dbReference type="VEuPathDB" id="FungiDB:JI435_414430"/>
<sequence length="93" mass="11223">QYCKIHDMSSAPRARWRAAIKDRDMPHLKKVRNCKTPLAKMHDKLTWRDRFRHKSSSHHKSLQTITRSRSHKERHVPHHPTTPIHLFTDNCNW</sequence>
<keyword evidence="3" id="KW-1185">Reference proteome</keyword>
<proteinExistence type="predicted"/>
<dbReference type="EMBL" id="CP069032">
    <property type="protein sequence ID" value="QRD00029.1"/>
    <property type="molecule type" value="Genomic_DNA"/>
</dbReference>
<reference evidence="3" key="1">
    <citation type="journal article" date="2021" name="BMC Genomics">
        <title>Chromosome-level genome assembly and manually-curated proteome of model necrotroph Parastagonospora nodorum Sn15 reveals a genome-wide trove of candidate effector homologs, and redundancy of virulence-related functions within an accessory chromosome.</title>
        <authorList>
            <person name="Bertazzoni S."/>
            <person name="Jones D.A.B."/>
            <person name="Phan H.T."/>
            <person name="Tan K.-C."/>
            <person name="Hane J.K."/>
        </authorList>
    </citation>
    <scope>NUCLEOTIDE SEQUENCE [LARGE SCALE GENOMIC DNA]</scope>
    <source>
        <strain evidence="3">SN15 / ATCC MYA-4574 / FGSC 10173)</strain>
    </source>
</reference>
<dbReference type="AlphaFoldDB" id="A0A7U2F780"/>
<gene>
    <name evidence="2" type="ORF">JI435_414430</name>
</gene>
<feature type="region of interest" description="Disordered" evidence="1">
    <location>
        <begin position="49"/>
        <end position="83"/>
    </location>
</feature>
<feature type="compositionally biased region" description="Basic residues" evidence="1">
    <location>
        <begin position="50"/>
        <end position="61"/>
    </location>
</feature>
<evidence type="ECO:0000313" key="3">
    <source>
        <dbReference type="Proteomes" id="UP000663193"/>
    </source>
</evidence>
<feature type="compositionally biased region" description="Basic residues" evidence="1">
    <location>
        <begin position="68"/>
        <end position="78"/>
    </location>
</feature>
<name>A0A7U2F780_PHANO</name>
<dbReference type="Proteomes" id="UP000663193">
    <property type="component" value="Chromosome 10"/>
</dbReference>